<sequence length="222" mass="23662">MVGNMRMPVENDTLLSGLPADGEAALIVGREEGVWMRADGAPQRLRAAIGSLFLSGSFLAGLDYAVFLRMVYGGCSVEPGLPAAMPGTALVRVADAIVPFQPGRRGLYKSVKIVTGAADYFFEPVFLETGAGEPQAATLDFDEFVADLWVKGVRFGIDAAAVREAIAAARPGAAWWRAASTRCGDGMPRSSKCRKTCTAPTHRASWVTVVSTCTLSRTAFRR</sequence>
<protein>
    <submittedName>
        <fullName evidence="1">Uncharacterized protein</fullName>
    </submittedName>
</protein>
<accession>A0A7W5ED48</accession>
<evidence type="ECO:0000313" key="2">
    <source>
        <dbReference type="Proteomes" id="UP000584325"/>
    </source>
</evidence>
<reference evidence="1 2" key="1">
    <citation type="submission" date="2020-08" db="EMBL/GenBank/DDBJ databases">
        <title>Genomic Encyclopedia of Type Strains, Phase III (KMG-III): the genomes of soil and plant-associated and newly described type strains.</title>
        <authorList>
            <person name="Whitman W."/>
        </authorList>
    </citation>
    <scope>NUCLEOTIDE SEQUENCE [LARGE SCALE GENOMIC DNA]</scope>
    <source>
        <strain evidence="1 2">CECT 7753</strain>
    </source>
</reference>
<dbReference type="Proteomes" id="UP000584325">
    <property type="component" value="Unassembled WGS sequence"/>
</dbReference>
<gene>
    <name evidence="1" type="ORF">FHS02_003259</name>
</gene>
<dbReference type="EMBL" id="JACHXS010000006">
    <property type="protein sequence ID" value="MBB3222436.1"/>
    <property type="molecule type" value="Genomic_DNA"/>
</dbReference>
<dbReference type="AlphaFoldDB" id="A0A7W5ED48"/>
<organism evidence="1 2">
    <name type="scientific">Pseudoduganella umbonata</name>
    <dbReference type="NCBI Taxonomy" id="864828"/>
    <lineage>
        <taxon>Bacteria</taxon>
        <taxon>Pseudomonadati</taxon>
        <taxon>Pseudomonadota</taxon>
        <taxon>Betaproteobacteria</taxon>
        <taxon>Burkholderiales</taxon>
        <taxon>Oxalobacteraceae</taxon>
        <taxon>Telluria group</taxon>
        <taxon>Pseudoduganella</taxon>
    </lineage>
</organism>
<proteinExistence type="predicted"/>
<comment type="caution">
    <text evidence="1">The sequence shown here is derived from an EMBL/GenBank/DDBJ whole genome shotgun (WGS) entry which is preliminary data.</text>
</comment>
<evidence type="ECO:0000313" key="1">
    <source>
        <dbReference type="EMBL" id="MBB3222436.1"/>
    </source>
</evidence>
<name>A0A7W5ED48_9BURK</name>